<dbReference type="EMBL" id="CP029190">
    <property type="protein sequence ID" value="QES47154.1"/>
    <property type="molecule type" value="Genomic_DNA"/>
</dbReference>
<name>A0A5P2CW76_STRVZ</name>
<organism evidence="3 4">
    <name type="scientific">Streptomyces venezuelae</name>
    <dbReference type="NCBI Taxonomy" id="54571"/>
    <lineage>
        <taxon>Bacteria</taxon>
        <taxon>Bacillati</taxon>
        <taxon>Actinomycetota</taxon>
        <taxon>Actinomycetes</taxon>
        <taxon>Kitasatosporales</taxon>
        <taxon>Streptomycetaceae</taxon>
        <taxon>Streptomyces</taxon>
    </lineage>
</organism>
<evidence type="ECO:0000259" key="2">
    <source>
        <dbReference type="Pfam" id="PF02627"/>
    </source>
</evidence>
<gene>
    <name evidence="3" type="ORF">DEJ50_04155</name>
</gene>
<dbReference type="InterPro" id="IPR003779">
    <property type="entry name" value="CMD-like"/>
</dbReference>
<dbReference type="Pfam" id="PF02627">
    <property type="entry name" value="CMD"/>
    <property type="match status" value="1"/>
</dbReference>
<proteinExistence type="predicted"/>
<feature type="domain" description="Carboxymuconolactone decarboxylase-like" evidence="2">
    <location>
        <begin position="120"/>
        <end position="180"/>
    </location>
</feature>
<dbReference type="OrthoDB" id="9801997at2"/>
<dbReference type="InterPro" id="IPR004675">
    <property type="entry name" value="AhpD_core"/>
</dbReference>
<dbReference type="InterPro" id="IPR029032">
    <property type="entry name" value="AhpD-like"/>
</dbReference>
<sequence length="205" mass="22688">MIGIIDSAISSRFFQLVNESSLTVTGLSFELGGAHMLTPRSFDLSSGTRLPNPPRSVRRPRLVGEPGFEKGSVMTTTANRAEIEADIKETLGLVPHFFSSIPTELLGPEWEIFKRIELGETLIPNKYKELIGVGLHAETKCRYCSLFHTEAAKLFGATDEEVQEAVHYAKASLGWSAYINGMQEDYDQFAKELDQVTAYVRAKAA</sequence>
<accession>A0A5P2CW76</accession>
<evidence type="ECO:0000313" key="4">
    <source>
        <dbReference type="Proteomes" id="UP000325211"/>
    </source>
</evidence>
<evidence type="ECO:0000313" key="3">
    <source>
        <dbReference type="EMBL" id="QES47154.1"/>
    </source>
</evidence>
<dbReference type="SUPFAM" id="SSF69118">
    <property type="entry name" value="AhpD-like"/>
    <property type="match status" value="1"/>
</dbReference>
<protein>
    <recommendedName>
        <fullName evidence="2">Carboxymuconolactone decarboxylase-like domain-containing protein</fullName>
    </recommendedName>
</protein>
<evidence type="ECO:0000256" key="1">
    <source>
        <dbReference type="SAM" id="MobiDB-lite"/>
    </source>
</evidence>
<dbReference type="AlphaFoldDB" id="A0A5P2CW76"/>
<dbReference type="GO" id="GO:0051920">
    <property type="term" value="F:peroxiredoxin activity"/>
    <property type="evidence" value="ECO:0007669"/>
    <property type="project" value="InterPro"/>
</dbReference>
<dbReference type="Gene3D" id="1.20.1290.10">
    <property type="entry name" value="AhpD-like"/>
    <property type="match status" value="1"/>
</dbReference>
<reference evidence="3 4" key="1">
    <citation type="submission" date="2018-05" db="EMBL/GenBank/DDBJ databases">
        <title>Streptomyces venezuelae.</title>
        <authorList>
            <person name="Kim W."/>
            <person name="Lee N."/>
            <person name="Cho B.-K."/>
        </authorList>
    </citation>
    <scope>NUCLEOTIDE SEQUENCE [LARGE SCALE GENOMIC DNA]</scope>
    <source>
        <strain evidence="3 4">ATCC 21782</strain>
    </source>
</reference>
<dbReference type="NCBIfam" id="TIGR00778">
    <property type="entry name" value="ahpD_dom"/>
    <property type="match status" value="1"/>
</dbReference>
<dbReference type="Proteomes" id="UP000325211">
    <property type="component" value="Chromosome"/>
</dbReference>
<feature type="region of interest" description="Disordered" evidence="1">
    <location>
        <begin position="43"/>
        <end position="63"/>
    </location>
</feature>